<reference evidence="1 2" key="1">
    <citation type="submission" date="2014-10" db="EMBL/GenBank/DDBJ databases">
        <title>Draft genome of the hookworm Ancylostoma caninum.</title>
        <authorList>
            <person name="Mitreva M."/>
        </authorList>
    </citation>
    <scope>NUCLEOTIDE SEQUENCE [LARGE SCALE GENOMIC DNA]</scope>
    <source>
        <strain evidence="1 2">Baltimore</strain>
    </source>
</reference>
<gene>
    <name evidence="1" type="ORF">ANCCAN_21023</name>
</gene>
<dbReference type="AlphaFoldDB" id="A0A368FSF3"/>
<evidence type="ECO:0000313" key="2">
    <source>
        <dbReference type="Proteomes" id="UP000252519"/>
    </source>
</evidence>
<accession>A0A368FSF3</accession>
<comment type="caution">
    <text evidence="1">The sequence shown here is derived from an EMBL/GenBank/DDBJ whole genome shotgun (WGS) entry which is preliminary data.</text>
</comment>
<proteinExistence type="predicted"/>
<sequence>MQHDLGMLLASYLFEEEDAEPVSNDGPTTQKRIVATYSAMEDVMATRTTFLTSIAAEGHAEEGIWTIWTTELKLVPLSRQWDTTNENEIANSLRTI</sequence>
<protein>
    <submittedName>
        <fullName evidence="1">Uncharacterized protein</fullName>
    </submittedName>
</protein>
<dbReference type="OrthoDB" id="10367138at2759"/>
<dbReference type="Proteomes" id="UP000252519">
    <property type="component" value="Unassembled WGS sequence"/>
</dbReference>
<evidence type="ECO:0000313" key="1">
    <source>
        <dbReference type="EMBL" id="RCN33147.1"/>
    </source>
</evidence>
<keyword evidence="2" id="KW-1185">Reference proteome</keyword>
<organism evidence="1 2">
    <name type="scientific">Ancylostoma caninum</name>
    <name type="common">Dog hookworm</name>
    <dbReference type="NCBI Taxonomy" id="29170"/>
    <lineage>
        <taxon>Eukaryota</taxon>
        <taxon>Metazoa</taxon>
        <taxon>Ecdysozoa</taxon>
        <taxon>Nematoda</taxon>
        <taxon>Chromadorea</taxon>
        <taxon>Rhabditida</taxon>
        <taxon>Rhabditina</taxon>
        <taxon>Rhabditomorpha</taxon>
        <taxon>Strongyloidea</taxon>
        <taxon>Ancylostomatidae</taxon>
        <taxon>Ancylostomatinae</taxon>
        <taxon>Ancylostoma</taxon>
    </lineage>
</organism>
<dbReference type="EMBL" id="JOJR01000965">
    <property type="protein sequence ID" value="RCN33147.1"/>
    <property type="molecule type" value="Genomic_DNA"/>
</dbReference>
<name>A0A368FSF3_ANCCA</name>